<dbReference type="PANTHER" id="PTHR47447:SF17">
    <property type="entry name" value="OS12G0638900 PROTEIN"/>
    <property type="match status" value="1"/>
</dbReference>
<evidence type="ECO:0000313" key="6">
    <source>
        <dbReference type="Proteomes" id="UP000289340"/>
    </source>
</evidence>
<feature type="repeat" description="PPR" evidence="3">
    <location>
        <begin position="351"/>
        <end position="385"/>
    </location>
</feature>
<reference evidence="5 6" key="1">
    <citation type="submission" date="2018-09" db="EMBL/GenBank/DDBJ databases">
        <title>A high-quality reference genome of wild soybean provides a powerful tool to mine soybean genomes.</title>
        <authorList>
            <person name="Xie M."/>
            <person name="Chung C.Y.L."/>
            <person name="Li M.-W."/>
            <person name="Wong F.-L."/>
            <person name="Chan T.-F."/>
            <person name="Lam H.-M."/>
        </authorList>
    </citation>
    <scope>NUCLEOTIDE SEQUENCE [LARGE SCALE GENOMIC DNA]</scope>
    <source>
        <strain evidence="6">cv. W05</strain>
        <tissue evidence="5">Hypocotyl of etiolated seedlings</tissue>
    </source>
</reference>
<comment type="caution">
    <text evidence="5">The sequence shown here is derived from an EMBL/GenBank/DDBJ whole genome shotgun (WGS) entry which is preliminary data.</text>
</comment>
<feature type="region of interest" description="Disordered" evidence="4">
    <location>
        <begin position="272"/>
        <end position="298"/>
    </location>
</feature>
<feature type="repeat" description="PPR" evidence="3">
    <location>
        <begin position="423"/>
        <end position="457"/>
    </location>
</feature>
<dbReference type="Proteomes" id="UP000289340">
    <property type="component" value="Chromosome 18"/>
</dbReference>
<protein>
    <submittedName>
        <fullName evidence="5">Pentatricopeptide repeat-containing protein isoform A</fullName>
    </submittedName>
</protein>
<organism evidence="5 6">
    <name type="scientific">Glycine soja</name>
    <name type="common">Wild soybean</name>
    <dbReference type="NCBI Taxonomy" id="3848"/>
    <lineage>
        <taxon>Eukaryota</taxon>
        <taxon>Viridiplantae</taxon>
        <taxon>Streptophyta</taxon>
        <taxon>Embryophyta</taxon>
        <taxon>Tracheophyta</taxon>
        <taxon>Spermatophyta</taxon>
        <taxon>Magnoliopsida</taxon>
        <taxon>eudicotyledons</taxon>
        <taxon>Gunneridae</taxon>
        <taxon>Pentapetalae</taxon>
        <taxon>rosids</taxon>
        <taxon>fabids</taxon>
        <taxon>Fabales</taxon>
        <taxon>Fabaceae</taxon>
        <taxon>Papilionoideae</taxon>
        <taxon>50 kb inversion clade</taxon>
        <taxon>NPAAA clade</taxon>
        <taxon>indigoferoid/millettioid clade</taxon>
        <taxon>Phaseoleae</taxon>
        <taxon>Glycine</taxon>
        <taxon>Glycine subgen. Soja</taxon>
    </lineage>
</organism>
<evidence type="ECO:0000256" key="2">
    <source>
        <dbReference type="ARBA" id="ARBA00022737"/>
    </source>
</evidence>
<keyword evidence="6" id="KW-1185">Reference proteome</keyword>
<name>A0A445FZ05_GLYSO</name>
<sequence length="749" mass="85025">MPLLLSFPFQFHTCLHKLCYCPFLSAPTRANAYVCTRDNYLGIVFLSQSKYSIGSTGFHESTPLSKDTVPTVVDFDLCEEEEEECNDDVVFEGSETVDTTPFVSKKELPPWGEVEVEDDDDDDDIDVREEFGTSLVSKEKFPLWGEVELEDDDDDIEGTEEFRTSLVSKEELHSWGEVELEDDDDDRRVEGVKACFVSKKEFPPSGGAEEIIDGVDDDGEDNIERRANGDSYFVTKKELPALGEVEDDDDHDDFDNSVERRANGDVYFGAKKELPPWGGAEDDGHRDSRPVETTSSAPQGIGLLNEHGVLFLEELDENVLSNRILVLSRTNKIRSAMEYFRSMELSGLSPNIHACNSLISSLLRNGWFDNCIKVFNFTRAKGITTGHTYSLILMAHAKAHGCDSALGLFRELESECDVEKDFDAIVYNTMISICRDVDNWSEIERLWRSMKANGCAGTHVTYHLLINSFVRFDQSDLALYAYREMVQNGYEPDNNTLNVIISVCAKEGKWDAALSVFNKMLKVELKPNLVACNALINSLGRAGELKQVFQVYNTMKSLDLKPDAYTFNALLSSLNKADRHHKALELFEMIERDQTSQFNVHLYNTVLMSCSKLRLWDRAIEILWQMEASGLSDLTMSYNLVIRTCELARKPTIALQVYKHMVHQKCSPDIFTYLSVIRCCVRGDLWEELEEILNQTMPNATLYNAAVQGLCLRKNGDMANKIYTKMLESGFQPDVKTQVLMLRMIRKRR</sequence>
<dbReference type="Pfam" id="PF13812">
    <property type="entry name" value="PPR_3"/>
    <property type="match status" value="1"/>
</dbReference>
<evidence type="ECO:0000256" key="1">
    <source>
        <dbReference type="ARBA" id="ARBA00007626"/>
    </source>
</evidence>
<dbReference type="NCBIfam" id="TIGR00756">
    <property type="entry name" value="PPR"/>
    <property type="match status" value="7"/>
</dbReference>
<feature type="repeat" description="PPR" evidence="3">
    <location>
        <begin position="563"/>
        <end position="597"/>
    </location>
</feature>
<dbReference type="Pfam" id="PF13041">
    <property type="entry name" value="PPR_2"/>
    <property type="match status" value="2"/>
</dbReference>
<dbReference type="Gramene" id="XM_028356527.1">
    <property type="protein sequence ID" value="XP_028212328.1"/>
    <property type="gene ID" value="LOC114394859"/>
</dbReference>
<feature type="repeat" description="PPR" evidence="3">
    <location>
        <begin position="528"/>
        <end position="562"/>
    </location>
</feature>
<evidence type="ECO:0000313" key="5">
    <source>
        <dbReference type="EMBL" id="RZB53994.1"/>
    </source>
</evidence>
<feature type="repeat" description="PPR" evidence="3">
    <location>
        <begin position="699"/>
        <end position="733"/>
    </location>
</feature>
<dbReference type="InterPro" id="IPR002885">
    <property type="entry name" value="PPR_rpt"/>
</dbReference>
<feature type="repeat" description="PPR" evidence="3">
    <location>
        <begin position="599"/>
        <end position="633"/>
    </location>
</feature>
<comment type="similarity">
    <text evidence="1">Belongs to the PPR family. P subfamily.</text>
</comment>
<dbReference type="Pfam" id="PF01535">
    <property type="entry name" value="PPR"/>
    <property type="match status" value="3"/>
</dbReference>
<evidence type="ECO:0000256" key="3">
    <source>
        <dbReference type="PROSITE-ProRule" id="PRU00708"/>
    </source>
</evidence>
<dbReference type="Gene3D" id="1.25.40.10">
    <property type="entry name" value="Tetratricopeptide repeat domain"/>
    <property type="match status" value="3"/>
</dbReference>
<feature type="repeat" description="PPR" evidence="3">
    <location>
        <begin position="458"/>
        <end position="492"/>
    </location>
</feature>
<gene>
    <name evidence="5" type="ORF">D0Y65_049771</name>
</gene>
<evidence type="ECO:0000256" key="4">
    <source>
        <dbReference type="SAM" id="MobiDB-lite"/>
    </source>
</evidence>
<dbReference type="AlphaFoldDB" id="A0A445FZ05"/>
<accession>A0A445FZ05</accession>
<dbReference type="PANTHER" id="PTHR47447">
    <property type="entry name" value="OS03G0856100 PROTEIN"/>
    <property type="match status" value="1"/>
</dbReference>
<dbReference type="PROSITE" id="PS51375">
    <property type="entry name" value="PPR"/>
    <property type="match status" value="8"/>
</dbReference>
<feature type="repeat" description="PPR" evidence="3">
    <location>
        <begin position="493"/>
        <end position="527"/>
    </location>
</feature>
<dbReference type="EMBL" id="QZWG01000018">
    <property type="protein sequence ID" value="RZB53994.1"/>
    <property type="molecule type" value="Genomic_DNA"/>
</dbReference>
<keyword evidence="2" id="KW-0677">Repeat</keyword>
<dbReference type="InterPro" id="IPR011990">
    <property type="entry name" value="TPR-like_helical_dom_sf"/>
</dbReference>
<proteinExistence type="inferred from homology"/>